<dbReference type="GO" id="GO:0046933">
    <property type="term" value="F:proton-transporting ATP synthase activity, rotational mechanism"/>
    <property type="evidence" value="ECO:0007669"/>
    <property type="project" value="InterPro"/>
</dbReference>
<evidence type="ECO:0000313" key="10">
    <source>
        <dbReference type="EnsemblPlants" id="Kaladp0587s0003.1.v1.1.CDS.1"/>
    </source>
</evidence>
<dbReference type="InterPro" id="IPR020781">
    <property type="entry name" value="ATPase_OSCP/d_CS"/>
</dbReference>
<evidence type="ECO:0000256" key="9">
    <source>
        <dbReference type="SAM" id="MobiDB-lite"/>
    </source>
</evidence>
<evidence type="ECO:0000256" key="3">
    <source>
        <dbReference type="ARBA" id="ARBA00011648"/>
    </source>
</evidence>
<evidence type="ECO:0000256" key="2">
    <source>
        <dbReference type="ARBA" id="ARBA00007046"/>
    </source>
</evidence>
<organism evidence="10 11">
    <name type="scientific">Kalanchoe fedtschenkoi</name>
    <name type="common">Lavender scallops</name>
    <name type="synonym">South American air plant</name>
    <dbReference type="NCBI Taxonomy" id="63787"/>
    <lineage>
        <taxon>Eukaryota</taxon>
        <taxon>Viridiplantae</taxon>
        <taxon>Streptophyta</taxon>
        <taxon>Embryophyta</taxon>
        <taxon>Tracheophyta</taxon>
        <taxon>Spermatophyta</taxon>
        <taxon>Magnoliopsida</taxon>
        <taxon>eudicotyledons</taxon>
        <taxon>Gunneridae</taxon>
        <taxon>Pentapetalae</taxon>
        <taxon>Saxifragales</taxon>
        <taxon>Crassulaceae</taxon>
        <taxon>Kalanchoe</taxon>
    </lineage>
</organism>
<dbReference type="NCBIfam" id="TIGR01145">
    <property type="entry name" value="ATP_synt_delta"/>
    <property type="match status" value="1"/>
</dbReference>
<dbReference type="EnsemblPlants" id="Kaladp0587s0003.1.v1.1">
    <property type="protein sequence ID" value="Kaladp0587s0003.1.v1.1.CDS.1"/>
    <property type="gene ID" value="Kaladp0587s0003.v1.1"/>
</dbReference>
<keyword evidence="7" id="KW-0472">Membrane</keyword>
<dbReference type="OMA" id="FPIRINN"/>
<accession>A0A7N0VET2</accession>
<evidence type="ECO:0000256" key="8">
    <source>
        <dbReference type="ARBA" id="ARBA00023310"/>
    </source>
</evidence>
<dbReference type="GO" id="GO:0009773">
    <property type="term" value="P:photosynthetic electron transport in photosystem I"/>
    <property type="evidence" value="ECO:0007669"/>
    <property type="project" value="EnsemblPlants"/>
</dbReference>
<comment type="subcellular location">
    <subcellularLocation>
        <location evidence="1">Membrane</location>
    </subcellularLocation>
</comment>
<feature type="region of interest" description="Disordered" evidence="9">
    <location>
        <begin position="1"/>
        <end position="31"/>
    </location>
</feature>
<evidence type="ECO:0000256" key="7">
    <source>
        <dbReference type="ARBA" id="ARBA00023136"/>
    </source>
</evidence>
<keyword evidence="4" id="KW-0813">Transport</keyword>
<proteinExistence type="inferred from homology"/>
<evidence type="ECO:0000256" key="5">
    <source>
        <dbReference type="ARBA" id="ARBA00022781"/>
    </source>
</evidence>
<dbReference type="Pfam" id="PF00213">
    <property type="entry name" value="OSCP"/>
    <property type="match status" value="1"/>
</dbReference>
<dbReference type="GO" id="GO:0016020">
    <property type="term" value="C:membrane"/>
    <property type="evidence" value="ECO:0007669"/>
    <property type="project" value="UniProtKB-SubCell"/>
</dbReference>
<dbReference type="Gramene" id="Kaladp0587s0003.1.v1.1">
    <property type="protein sequence ID" value="Kaladp0587s0003.1.v1.1.CDS.1"/>
    <property type="gene ID" value="Kaladp0587s0003.v1.1"/>
</dbReference>
<dbReference type="GO" id="GO:0009772">
    <property type="term" value="P:photosynthetic electron transport in photosystem II"/>
    <property type="evidence" value="ECO:0007669"/>
    <property type="project" value="EnsemblPlants"/>
</dbReference>
<comment type="similarity">
    <text evidence="2">Belongs to the ATPase delta chain family.</text>
</comment>
<dbReference type="Gene3D" id="1.10.520.20">
    <property type="entry name" value="N-terminal domain of the delta subunit of the F1F0-ATP synthase"/>
    <property type="match status" value="1"/>
</dbReference>
<dbReference type="HAMAP" id="MF_01416">
    <property type="entry name" value="ATP_synth_delta_bact"/>
    <property type="match status" value="1"/>
</dbReference>
<dbReference type="GO" id="GO:0003729">
    <property type="term" value="F:mRNA binding"/>
    <property type="evidence" value="ECO:0007669"/>
    <property type="project" value="EnsemblPlants"/>
</dbReference>
<name>A0A7N0VET2_KALFE</name>
<dbReference type="GO" id="GO:0010319">
    <property type="term" value="C:stromule"/>
    <property type="evidence" value="ECO:0007669"/>
    <property type="project" value="EnsemblPlants"/>
</dbReference>
<comment type="subunit">
    <text evidence="3">F-type ATPases have 2 components, CF(1) - the catalytic core - and CF(0) - the membrane proton channel. CF(1) has five subunits: alpha(3), beta(3), gamma(1), delta(1), epsilon(1). CF(0) has three main subunits: a, b and c.</text>
</comment>
<dbReference type="PROSITE" id="PS00389">
    <property type="entry name" value="ATPASE_DELTA"/>
    <property type="match status" value="1"/>
</dbReference>
<keyword evidence="8" id="KW-0066">ATP synthesis</keyword>
<dbReference type="InterPro" id="IPR026015">
    <property type="entry name" value="ATP_synth_OSCP/delta_N_sf"/>
</dbReference>
<feature type="compositionally biased region" description="Polar residues" evidence="9">
    <location>
        <begin position="1"/>
        <end position="11"/>
    </location>
</feature>
<reference evidence="10" key="1">
    <citation type="submission" date="2021-01" db="UniProtKB">
        <authorList>
            <consortium name="EnsemblPlants"/>
        </authorList>
    </citation>
    <scope>IDENTIFICATION</scope>
</reference>
<keyword evidence="11" id="KW-1185">Reference proteome</keyword>
<dbReference type="PANTHER" id="PTHR11910">
    <property type="entry name" value="ATP SYNTHASE DELTA CHAIN"/>
    <property type="match status" value="1"/>
</dbReference>
<dbReference type="SUPFAM" id="SSF47928">
    <property type="entry name" value="N-terminal domain of the delta subunit of the F1F0-ATP synthase"/>
    <property type="match status" value="1"/>
</dbReference>
<protein>
    <submittedName>
        <fullName evidence="10">Uncharacterized protein</fullName>
    </submittedName>
</protein>
<evidence type="ECO:0000256" key="4">
    <source>
        <dbReference type="ARBA" id="ARBA00022448"/>
    </source>
</evidence>
<evidence type="ECO:0000256" key="1">
    <source>
        <dbReference type="ARBA" id="ARBA00004370"/>
    </source>
</evidence>
<dbReference type="PRINTS" id="PR00125">
    <property type="entry name" value="ATPASEDELTA"/>
</dbReference>
<evidence type="ECO:0000256" key="6">
    <source>
        <dbReference type="ARBA" id="ARBA00023065"/>
    </source>
</evidence>
<dbReference type="InterPro" id="IPR000711">
    <property type="entry name" value="ATPase_OSCP/dsu"/>
</dbReference>
<keyword evidence="5" id="KW-0375">Hydrogen ion transport</keyword>
<keyword evidence="6" id="KW-0406">Ion transport</keyword>
<dbReference type="Proteomes" id="UP000594263">
    <property type="component" value="Unplaced"/>
</dbReference>
<dbReference type="GO" id="GO:0009409">
    <property type="term" value="P:response to cold"/>
    <property type="evidence" value="ECO:0007669"/>
    <property type="project" value="EnsemblPlants"/>
</dbReference>
<sequence length="249" mass="26835">MASASSSTALLRQSPPAFQSKPAPSPKPTTITLSLNRKLPSFRISPKPHFRKLSSGASGARMNATAAASYAAALADVAKATQTLDATAADVERIEKIFSDPPVAEFFASPVISLEKKREVLDQISATSSLQPHTINFLNILIDMKRIDLIKDILKEFELVYNKLTDTELAVVTSVVPLESQHLAQIAKGVQKLTKAKNVRIKTVLDPSLIAGFTIRYGNGGSKLIDMSVKKQLEEIAAQLDLGDIKLAA</sequence>
<dbReference type="AlphaFoldDB" id="A0A7N0VET2"/>
<evidence type="ECO:0000313" key="11">
    <source>
        <dbReference type="Proteomes" id="UP000594263"/>
    </source>
</evidence>